<protein>
    <submittedName>
        <fullName evidence="1">Uncharacterized protein</fullName>
    </submittedName>
</protein>
<reference evidence="1 2" key="1">
    <citation type="submission" date="2019-02" db="EMBL/GenBank/DDBJ databases">
        <title>Deep-cultivation of Planctomycetes and their phenomic and genomic characterization uncovers novel biology.</title>
        <authorList>
            <person name="Wiegand S."/>
            <person name="Jogler M."/>
            <person name="Boedeker C."/>
            <person name="Pinto D."/>
            <person name="Vollmers J."/>
            <person name="Rivas-Marin E."/>
            <person name="Kohn T."/>
            <person name="Peeters S.H."/>
            <person name="Heuer A."/>
            <person name="Rast P."/>
            <person name="Oberbeckmann S."/>
            <person name="Bunk B."/>
            <person name="Jeske O."/>
            <person name="Meyerdierks A."/>
            <person name="Storesund J.E."/>
            <person name="Kallscheuer N."/>
            <person name="Luecker S."/>
            <person name="Lage O.M."/>
            <person name="Pohl T."/>
            <person name="Merkel B.J."/>
            <person name="Hornburger P."/>
            <person name="Mueller R.-W."/>
            <person name="Bruemmer F."/>
            <person name="Labrenz M."/>
            <person name="Spormann A.M."/>
            <person name="Op Den Camp H."/>
            <person name="Overmann J."/>
            <person name="Amann R."/>
            <person name="Jetten M.S.M."/>
            <person name="Mascher T."/>
            <person name="Medema M.H."/>
            <person name="Devos D.P."/>
            <person name="Kaster A.-K."/>
            <person name="Ovreas L."/>
            <person name="Rohde M."/>
            <person name="Galperin M.Y."/>
            <person name="Jogler C."/>
        </authorList>
    </citation>
    <scope>NUCLEOTIDE SEQUENCE [LARGE SCALE GENOMIC DNA]</scope>
    <source>
        <strain evidence="1 2">KOR34</strain>
    </source>
</reference>
<accession>A0A5C5UVZ3</accession>
<dbReference type="Proteomes" id="UP000316714">
    <property type="component" value="Unassembled WGS sequence"/>
</dbReference>
<name>A0A5C5UVZ3_9BACT</name>
<sequence>MIKPNTLPRGRALLAIAHPGHELRVFRWCELAKPDVAVLTDGSGAAGASRVHRTTSLLAGIGAKPAAFYAPTTDLALYDAVLRGDLDLMLGLVGRLTDVIVSGRYDYVVGDAPEGEIMGHDLFRGLLDAALGVARRATGREIASYDFPLEAAPCSVHPAVATGTYYLHLDDAAVERKINHGLAYEEIAHEVVRAVETHGRDAFAVECLRPSLTEAGLASFTGTPSYERHGERQVAEGRYAEPVRYRQHVAPLLQAIRRESRALSAGLGGAPAKTSAA</sequence>
<dbReference type="RefSeq" id="WP_146568939.1">
    <property type="nucleotide sequence ID" value="NZ_SIHJ01000007.1"/>
</dbReference>
<dbReference type="OrthoDB" id="8058828at2"/>
<comment type="caution">
    <text evidence="1">The sequence shown here is derived from an EMBL/GenBank/DDBJ whole genome shotgun (WGS) entry which is preliminary data.</text>
</comment>
<gene>
    <name evidence="1" type="ORF">KOR34_51360</name>
</gene>
<dbReference type="EMBL" id="SIHJ01000007">
    <property type="protein sequence ID" value="TWT29582.1"/>
    <property type="molecule type" value="Genomic_DNA"/>
</dbReference>
<proteinExistence type="predicted"/>
<organism evidence="1 2">
    <name type="scientific">Posidoniimonas corsicana</name>
    <dbReference type="NCBI Taxonomy" id="1938618"/>
    <lineage>
        <taxon>Bacteria</taxon>
        <taxon>Pseudomonadati</taxon>
        <taxon>Planctomycetota</taxon>
        <taxon>Planctomycetia</taxon>
        <taxon>Pirellulales</taxon>
        <taxon>Lacipirellulaceae</taxon>
        <taxon>Posidoniimonas</taxon>
    </lineage>
</organism>
<keyword evidence="2" id="KW-1185">Reference proteome</keyword>
<evidence type="ECO:0000313" key="1">
    <source>
        <dbReference type="EMBL" id="TWT29582.1"/>
    </source>
</evidence>
<evidence type="ECO:0000313" key="2">
    <source>
        <dbReference type="Proteomes" id="UP000316714"/>
    </source>
</evidence>
<dbReference type="AlphaFoldDB" id="A0A5C5UVZ3"/>